<proteinExistence type="predicted"/>
<dbReference type="KEGG" id="phb:HYN04_04575"/>
<name>A0A2Z3HSD2_9CAUL</name>
<dbReference type="GO" id="GO:0071949">
    <property type="term" value="F:FAD binding"/>
    <property type="evidence" value="ECO:0007669"/>
    <property type="project" value="InterPro"/>
</dbReference>
<dbReference type="Pfam" id="PF01494">
    <property type="entry name" value="FAD_binding_3"/>
    <property type="match status" value="1"/>
</dbReference>
<dbReference type="NCBIfam" id="NF004829">
    <property type="entry name" value="PRK06183.1-3"/>
    <property type="match status" value="1"/>
</dbReference>
<dbReference type="Gene3D" id="3.30.70.2450">
    <property type="match status" value="1"/>
</dbReference>
<dbReference type="GO" id="GO:0008688">
    <property type="term" value="F:3-(3-hydroxyphenyl)propionate hydroxylase activity"/>
    <property type="evidence" value="ECO:0007669"/>
    <property type="project" value="TreeGrafter"/>
</dbReference>
<feature type="domain" description="FAD-binding" evidence="2">
    <location>
        <begin position="8"/>
        <end position="345"/>
    </location>
</feature>
<dbReference type="AlphaFoldDB" id="A0A2Z3HSD2"/>
<dbReference type="Proteomes" id="UP000247763">
    <property type="component" value="Chromosome"/>
</dbReference>
<accession>A0A2Z3HSD2</accession>
<protein>
    <submittedName>
        <fullName evidence="3">Monooxygenase</fullName>
    </submittedName>
</protein>
<dbReference type="GO" id="GO:0019622">
    <property type="term" value="P:3-(3-hydroxy)phenylpropionate catabolic process"/>
    <property type="evidence" value="ECO:0007669"/>
    <property type="project" value="TreeGrafter"/>
</dbReference>
<sequence>MTLEPVERCDVLVVGGGPVGVALGLLLGKEGVRTVIAEREPGLYPLPRAAHIDDEVIRLLQGLGVADAVAATSRTSSRYDFLTAKGEVLMSFPSVMGRTRMGWPSGMMIHQPSLESYLRGQLASAGPVELRSHWTLAALTETPDGVLADLETPDGPRRVHAGWVVGCDGARSTVRSLGGFSLDDLGFDEPWLVVDVLVDDPARLPEVNLQICDPARPTTCVLMGEGRHRWEFMLRPDETPEQAQDPAFVAELLKPWKVEGAVRLERTAVYRFHALVAQRWRQERLLLAGDAAHQMPPFAGQGLCSGLRDAANLAWKLGRVVRGQSPDALLDTYQPEREPNVRAIIGMALMMGRTVCILDPLAAAERDRRMLADRAAGNVPAGPAGYPPITEGCILPGTPAAGWPLTQPVLEDGRRMDDALPRGAWLFRQPGPAPAGLPEDVVDLPLDSPHLADFAPAVAVLLAGEGVSAALVRPDRYVFGSGEAHHLVRAWAGALAADEA</sequence>
<evidence type="ECO:0000313" key="3">
    <source>
        <dbReference type="EMBL" id="AWM77096.1"/>
    </source>
</evidence>
<evidence type="ECO:0000256" key="1">
    <source>
        <dbReference type="ARBA" id="ARBA00023002"/>
    </source>
</evidence>
<gene>
    <name evidence="3" type="ORF">HYN04_04575</name>
</gene>
<dbReference type="SUPFAM" id="SSF51905">
    <property type="entry name" value="FAD/NAD(P)-binding domain"/>
    <property type="match status" value="1"/>
</dbReference>
<keyword evidence="1" id="KW-0560">Oxidoreductase</keyword>
<dbReference type="PANTHER" id="PTHR43476:SF3">
    <property type="entry name" value="FAD-BINDING MONOOXYGENASE"/>
    <property type="match status" value="1"/>
</dbReference>
<dbReference type="PRINTS" id="PR00420">
    <property type="entry name" value="RNGMNOXGNASE"/>
</dbReference>
<dbReference type="PANTHER" id="PTHR43476">
    <property type="entry name" value="3-(3-HYDROXY-PHENYL)PROPIONATE/3-HYDROXYCINNAMIC ACID HYDROXYLASE"/>
    <property type="match status" value="1"/>
</dbReference>
<evidence type="ECO:0000259" key="2">
    <source>
        <dbReference type="Pfam" id="PF01494"/>
    </source>
</evidence>
<dbReference type="OrthoDB" id="9791689at2"/>
<dbReference type="InterPro" id="IPR036188">
    <property type="entry name" value="FAD/NAD-bd_sf"/>
</dbReference>
<keyword evidence="3" id="KW-0503">Monooxygenase</keyword>
<keyword evidence="4" id="KW-1185">Reference proteome</keyword>
<reference evidence="4" key="1">
    <citation type="submission" date="2018-05" db="EMBL/GenBank/DDBJ databases">
        <title>Genome sequencing of Phenylobacterium sp. HYN0004.</title>
        <authorList>
            <person name="Yi H."/>
            <person name="Baek C."/>
        </authorList>
    </citation>
    <scope>NUCLEOTIDE SEQUENCE [LARGE SCALE GENOMIC DNA]</scope>
    <source>
        <strain evidence="4">HYN0004</strain>
    </source>
</reference>
<dbReference type="EMBL" id="CP029479">
    <property type="protein sequence ID" value="AWM77096.1"/>
    <property type="molecule type" value="Genomic_DNA"/>
</dbReference>
<dbReference type="Gene3D" id="3.50.50.60">
    <property type="entry name" value="FAD/NAD(P)-binding domain"/>
    <property type="match status" value="1"/>
</dbReference>
<evidence type="ECO:0000313" key="4">
    <source>
        <dbReference type="Proteomes" id="UP000247763"/>
    </source>
</evidence>
<dbReference type="InterPro" id="IPR002938">
    <property type="entry name" value="FAD-bd"/>
</dbReference>
<organism evidence="3 4">
    <name type="scientific">Phenylobacterium parvum</name>
    <dbReference type="NCBI Taxonomy" id="2201350"/>
    <lineage>
        <taxon>Bacteria</taxon>
        <taxon>Pseudomonadati</taxon>
        <taxon>Pseudomonadota</taxon>
        <taxon>Alphaproteobacteria</taxon>
        <taxon>Caulobacterales</taxon>
        <taxon>Caulobacteraceae</taxon>
        <taxon>Phenylobacterium</taxon>
    </lineage>
</organism>
<dbReference type="InterPro" id="IPR050631">
    <property type="entry name" value="PheA/TfdB_FAD_monoxygenase"/>
</dbReference>